<dbReference type="Proteomes" id="UP000177349">
    <property type="component" value="Unassembled WGS sequence"/>
</dbReference>
<reference evidence="1 2" key="1">
    <citation type="journal article" date="2016" name="Nat. Commun.">
        <title>Thousands of microbial genomes shed light on interconnected biogeochemical processes in an aquifer system.</title>
        <authorList>
            <person name="Anantharaman K."/>
            <person name="Brown C.T."/>
            <person name="Hug L.A."/>
            <person name="Sharon I."/>
            <person name="Castelle C.J."/>
            <person name="Probst A.J."/>
            <person name="Thomas B.C."/>
            <person name="Singh A."/>
            <person name="Wilkins M.J."/>
            <person name="Karaoz U."/>
            <person name="Brodie E.L."/>
            <person name="Williams K.H."/>
            <person name="Hubbard S.S."/>
            <person name="Banfield J.F."/>
        </authorList>
    </citation>
    <scope>NUCLEOTIDE SEQUENCE [LARGE SCALE GENOMIC DNA]</scope>
</reference>
<evidence type="ECO:0000313" key="1">
    <source>
        <dbReference type="EMBL" id="OGY92618.1"/>
    </source>
</evidence>
<accession>A0A1G2BUB4</accession>
<evidence type="ECO:0000313" key="2">
    <source>
        <dbReference type="Proteomes" id="UP000177349"/>
    </source>
</evidence>
<gene>
    <name evidence="1" type="ORF">A3B31_02360</name>
</gene>
<organism evidence="1 2">
    <name type="scientific">Candidatus Komeilibacteria bacterium RIFCSPLOWO2_01_FULL_53_11</name>
    <dbReference type="NCBI Taxonomy" id="1798552"/>
    <lineage>
        <taxon>Bacteria</taxon>
        <taxon>Candidatus Komeiliibacteriota</taxon>
    </lineage>
</organism>
<dbReference type="AlphaFoldDB" id="A0A1G2BUB4"/>
<sequence>MGLFNALTGKIYRFNKINMPIYKGINDRISALDDSTERLIVIGAFGITDEMIKYIFQPDNGIFKNQLNILTNNSLEKTYHTLLDAALSQLTKTPLINTSNEKIIDYMAKVTNSTMEQKQLDINNYNKAESIAMLAYEKICTILSTQDSSQGAIFFSRTFININHEIMLKLKGLMFNE</sequence>
<name>A0A1G2BUB4_9BACT</name>
<proteinExistence type="predicted"/>
<protein>
    <submittedName>
        <fullName evidence="1">Uncharacterized protein</fullName>
    </submittedName>
</protein>
<dbReference type="EMBL" id="MHKN01000014">
    <property type="protein sequence ID" value="OGY92618.1"/>
    <property type="molecule type" value="Genomic_DNA"/>
</dbReference>
<comment type="caution">
    <text evidence="1">The sequence shown here is derived from an EMBL/GenBank/DDBJ whole genome shotgun (WGS) entry which is preliminary data.</text>
</comment>